<evidence type="ECO:0000256" key="8">
    <source>
        <dbReference type="ARBA" id="ARBA00022786"/>
    </source>
</evidence>
<dbReference type="GO" id="GO:0016567">
    <property type="term" value="P:protein ubiquitination"/>
    <property type="evidence" value="ECO:0007669"/>
    <property type="project" value="UniProtKB-UniRule"/>
</dbReference>
<evidence type="ECO:0000256" key="7">
    <source>
        <dbReference type="ARBA" id="ARBA00022771"/>
    </source>
</evidence>
<evidence type="ECO:0000256" key="10">
    <source>
        <dbReference type="ARBA" id="ARBA00022853"/>
    </source>
</evidence>
<name>A0A1L0CGF9_9ASCO</name>
<comment type="similarity">
    <text evidence="4 14">Belongs to the BRE1 family.</text>
</comment>
<evidence type="ECO:0000259" key="17">
    <source>
        <dbReference type="PROSITE" id="PS50089"/>
    </source>
</evidence>
<evidence type="ECO:0000256" key="5">
    <source>
        <dbReference type="ARBA" id="ARBA00022679"/>
    </source>
</evidence>
<sequence>MSDIGSKRSLTKQDVGFIENADAAKKMKLSNPDELLTSNDLRLFQKDVLVRNLKEYKLKYYALEKTIQLNQEVKNLKEYYEDLIHKLNRLNSPVTQRVMGKPLSAEEEVKLDDPVEEPKQAENKPVIFDEGDSLKKDIDSLASNSELTDFKMKIDTLENRLKLINEELHTKNNDIGSLKDDIVKKDVSLKQMDILQLELDESKQKFEALKVEYNNLLSKLNSLQLGGHAKTVEGTSTKFDEALKAINDNLLGDLKNLQNNISRIRAERDKLKSEMNILKSQETSIDIIKNIDAQVLAIKETIKTFEIKYASIPNDNVLLEELKSIEIAYNELANSKLDELSKTLIDKQKHNQVVLEFEKLKEKHVSANRYIQDMKLEIETLKKIKTKSDDVIADFNIRDHVIKGKVANLEKKLELSSMLEKQRELDEKILISESETLKKQVESLKKLIDTKTNEIVVIKKELDDSNNKLNENNRKVEDLEFNLTKQTEKYKNLIKKLKQASEKLKNPVLMNSLLEANVNENTPEVGSKLQNQLTNFKQLVYCPLCTNNFKDQMIKNCGHTFCENCIKERLNARMRKCPSCNLPFGSTDVLDIVL</sequence>
<dbReference type="SMART" id="SM00184">
    <property type="entry name" value="RING"/>
    <property type="match status" value="1"/>
</dbReference>
<comment type="catalytic activity">
    <reaction evidence="1 14">
        <text>S-ubiquitinyl-[E2 ubiquitin-conjugating enzyme]-L-cysteine + [acceptor protein]-L-lysine = [E2 ubiquitin-conjugating enzyme]-L-cysteine + N(6)-ubiquitinyl-[acceptor protein]-L-lysine.</text>
        <dbReference type="EC" id="2.3.2.27"/>
    </reaction>
</comment>
<dbReference type="CDD" id="cd16499">
    <property type="entry name" value="RING-HC_Bre1-like"/>
    <property type="match status" value="1"/>
</dbReference>
<dbReference type="Proteomes" id="UP000183365">
    <property type="component" value="Unassembled WGS sequence"/>
</dbReference>
<evidence type="ECO:0000256" key="12">
    <source>
        <dbReference type="ARBA" id="ARBA00023242"/>
    </source>
</evidence>
<evidence type="ECO:0000256" key="14">
    <source>
        <dbReference type="RuleBase" id="RU365038"/>
    </source>
</evidence>
<dbReference type="InterPro" id="IPR013956">
    <property type="entry name" value="E3_ubiquit_lig_Bre1"/>
</dbReference>
<evidence type="ECO:0000256" key="15">
    <source>
        <dbReference type="SAM" id="Coils"/>
    </source>
</evidence>
<keyword evidence="19" id="KW-1185">Reference proteome</keyword>
<keyword evidence="11 14" id="KW-0175">Coiled coil</keyword>
<dbReference type="EMBL" id="FQNF01000001">
    <property type="protein sequence ID" value="SGZ37845.1"/>
    <property type="molecule type" value="Genomic_DNA"/>
</dbReference>
<protein>
    <recommendedName>
        <fullName evidence="14">E3 ubiquitin protein ligase</fullName>
        <ecNumber evidence="14">2.3.2.27</ecNumber>
    </recommendedName>
</protein>
<dbReference type="Pfam" id="PF00097">
    <property type="entry name" value="zf-C3HC4"/>
    <property type="match status" value="1"/>
</dbReference>
<evidence type="ECO:0000256" key="13">
    <source>
        <dbReference type="PROSITE-ProRule" id="PRU00175"/>
    </source>
</evidence>
<evidence type="ECO:0000256" key="6">
    <source>
        <dbReference type="ARBA" id="ARBA00022723"/>
    </source>
</evidence>
<dbReference type="InterPro" id="IPR017907">
    <property type="entry name" value="Znf_RING_CS"/>
</dbReference>
<dbReference type="GO" id="GO:0033503">
    <property type="term" value="C:HULC complex"/>
    <property type="evidence" value="ECO:0007669"/>
    <property type="project" value="TreeGrafter"/>
</dbReference>
<feature type="compositionally biased region" description="Basic and acidic residues" evidence="16">
    <location>
        <begin position="107"/>
        <end position="122"/>
    </location>
</feature>
<gene>
    <name evidence="18" type="ORF">HGUI_00045</name>
</gene>
<dbReference type="UniPathway" id="UPA00143"/>
<dbReference type="InterPro" id="IPR001841">
    <property type="entry name" value="Znf_RING"/>
</dbReference>
<organism evidence="18 19">
    <name type="scientific">Hanseniaspora guilliermondii</name>
    <dbReference type="NCBI Taxonomy" id="56406"/>
    <lineage>
        <taxon>Eukaryota</taxon>
        <taxon>Fungi</taxon>
        <taxon>Dikarya</taxon>
        <taxon>Ascomycota</taxon>
        <taxon>Saccharomycotina</taxon>
        <taxon>Saccharomycetes</taxon>
        <taxon>Saccharomycodales</taxon>
        <taxon>Saccharomycodaceae</taxon>
        <taxon>Hanseniaspora</taxon>
    </lineage>
</organism>
<reference evidence="19" key="1">
    <citation type="submission" date="2016-11" db="EMBL/GenBank/DDBJ databases">
        <authorList>
            <person name="Guldener U."/>
        </authorList>
    </citation>
    <scope>NUCLEOTIDE SEQUENCE [LARGE SCALE GENOMIC DNA]</scope>
</reference>
<evidence type="ECO:0000313" key="19">
    <source>
        <dbReference type="Proteomes" id="UP000183365"/>
    </source>
</evidence>
<feature type="region of interest" description="Disordered" evidence="16">
    <location>
        <begin position="103"/>
        <end position="122"/>
    </location>
</feature>
<dbReference type="GO" id="GO:0008270">
    <property type="term" value="F:zinc ion binding"/>
    <property type="evidence" value="ECO:0007669"/>
    <property type="project" value="UniProtKB-KW"/>
</dbReference>
<keyword evidence="8 14" id="KW-0833">Ubl conjugation pathway</keyword>
<evidence type="ECO:0000256" key="4">
    <source>
        <dbReference type="ARBA" id="ARBA00005555"/>
    </source>
</evidence>
<dbReference type="PROSITE" id="PS00518">
    <property type="entry name" value="ZF_RING_1"/>
    <property type="match status" value="1"/>
</dbReference>
<dbReference type="SUPFAM" id="SSF57850">
    <property type="entry name" value="RING/U-box"/>
    <property type="match status" value="1"/>
</dbReference>
<dbReference type="GO" id="GO:0006325">
    <property type="term" value="P:chromatin organization"/>
    <property type="evidence" value="ECO:0007669"/>
    <property type="project" value="UniProtKB-KW"/>
</dbReference>
<dbReference type="AlphaFoldDB" id="A0A1L0CGF9"/>
<comment type="pathway">
    <text evidence="3 14">Protein modification; protein ubiquitination.</text>
</comment>
<dbReference type="VEuPathDB" id="FungiDB:HGUI_00045"/>
<keyword evidence="7 13" id="KW-0863">Zinc-finger</keyword>
<dbReference type="GO" id="GO:0005634">
    <property type="term" value="C:nucleus"/>
    <property type="evidence" value="ECO:0007669"/>
    <property type="project" value="UniProtKB-SubCell"/>
</dbReference>
<evidence type="ECO:0000256" key="2">
    <source>
        <dbReference type="ARBA" id="ARBA00004123"/>
    </source>
</evidence>
<dbReference type="OrthoDB" id="654191at2759"/>
<keyword evidence="6 14" id="KW-0479">Metal-binding</keyword>
<dbReference type="Gene3D" id="3.30.40.10">
    <property type="entry name" value="Zinc/RING finger domain, C3HC4 (zinc finger)"/>
    <property type="match status" value="1"/>
</dbReference>
<proteinExistence type="inferred from homology"/>
<dbReference type="EC" id="2.3.2.27" evidence="14"/>
<evidence type="ECO:0000256" key="1">
    <source>
        <dbReference type="ARBA" id="ARBA00000900"/>
    </source>
</evidence>
<dbReference type="PANTHER" id="PTHR23163">
    <property type="entry name" value="RING FINGER PROTEIN-RELATED"/>
    <property type="match status" value="1"/>
</dbReference>
<dbReference type="InterPro" id="IPR013083">
    <property type="entry name" value="Znf_RING/FYVE/PHD"/>
</dbReference>
<dbReference type="PANTHER" id="PTHR23163:SF0">
    <property type="entry name" value="E3 UBIQUITIN-PROTEIN LIGASE BRE1"/>
    <property type="match status" value="1"/>
</dbReference>
<dbReference type="PROSITE" id="PS50089">
    <property type="entry name" value="ZF_RING_2"/>
    <property type="match status" value="1"/>
</dbReference>
<evidence type="ECO:0000256" key="3">
    <source>
        <dbReference type="ARBA" id="ARBA00004906"/>
    </source>
</evidence>
<feature type="domain" description="RING-type" evidence="17">
    <location>
        <begin position="542"/>
        <end position="581"/>
    </location>
</feature>
<feature type="coiled-coil region" evidence="15">
    <location>
        <begin position="147"/>
        <end position="281"/>
    </location>
</feature>
<feature type="coiled-coil region" evidence="15">
    <location>
        <begin position="434"/>
        <end position="503"/>
    </location>
</feature>
<evidence type="ECO:0000313" key="18">
    <source>
        <dbReference type="EMBL" id="SGZ37845.1"/>
    </source>
</evidence>
<evidence type="ECO:0000256" key="9">
    <source>
        <dbReference type="ARBA" id="ARBA00022833"/>
    </source>
</evidence>
<keyword evidence="12 14" id="KW-0539">Nucleus</keyword>
<accession>A0A1L0CGF9</accession>
<keyword evidence="9 14" id="KW-0862">Zinc</keyword>
<dbReference type="InterPro" id="IPR018957">
    <property type="entry name" value="Znf_C3HC4_RING-type"/>
</dbReference>
<comment type="subcellular location">
    <subcellularLocation>
        <location evidence="2 14">Nucleus</location>
    </subcellularLocation>
</comment>
<dbReference type="GO" id="GO:0061630">
    <property type="term" value="F:ubiquitin protein ligase activity"/>
    <property type="evidence" value="ECO:0007669"/>
    <property type="project" value="UniProtKB-EC"/>
</dbReference>
<evidence type="ECO:0000256" key="16">
    <source>
        <dbReference type="SAM" id="MobiDB-lite"/>
    </source>
</evidence>
<keyword evidence="5 14" id="KW-0808">Transferase</keyword>
<evidence type="ECO:0000256" key="11">
    <source>
        <dbReference type="ARBA" id="ARBA00023054"/>
    </source>
</evidence>
<keyword evidence="10 14" id="KW-0156">Chromatin regulator</keyword>